<dbReference type="GO" id="GO:0008017">
    <property type="term" value="F:microtubule binding"/>
    <property type="evidence" value="ECO:0007669"/>
    <property type="project" value="TreeGrafter"/>
</dbReference>
<reference evidence="10" key="1">
    <citation type="submission" date="2020-10" db="EMBL/GenBank/DDBJ databases">
        <title>Catharus ustulatus (Swainson's thrush) genome, bCatUst1, primary haplotype v2.</title>
        <authorList>
            <person name="Delmore K."/>
            <person name="Vafadar M."/>
            <person name="Formenti G."/>
            <person name="Chow W."/>
            <person name="Pelan S."/>
            <person name="Howe K."/>
            <person name="Rhie A."/>
            <person name="Mountcastle J."/>
            <person name="Haase B."/>
            <person name="Fedrigo O."/>
            <person name="Jarvis E.D."/>
        </authorList>
    </citation>
    <scope>NUCLEOTIDE SEQUENCE [LARGE SCALE GENOMIC DNA]</scope>
</reference>
<evidence type="ECO:0000256" key="9">
    <source>
        <dbReference type="SAM" id="Coils"/>
    </source>
</evidence>
<evidence type="ECO:0000256" key="1">
    <source>
        <dbReference type="ARBA" id="ARBA00004186"/>
    </source>
</evidence>
<reference evidence="10" key="3">
    <citation type="submission" date="2025-09" db="UniProtKB">
        <authorList>
            <consortium name="Ensembl"/>
        </authorList>
    </citation>
    <scope>IDENTIFICATION</scope>
</reference>
<dbReference type="GO" id="GO:0030496">
    <property type="term" value="C:midbody"/>
    <property type="evidence" value="ECO:0007669"/>
    <property type="project" value="UniProtKB-SubCell"/>
</dbReference>
<evidence type="ECO:0000256" key="3">
    <source>
        <dbReference type="ARBA" id="ARBA00022490"/>
    </source>
</evidence>
<dbReference type="PANTHER" id="PTHR24200:SF6">
    <property type="entry name" value="COILED-COIL DOMAIN-CONTAINING PROTEIN 69"/>
    <property type="match status" value="1"/>
</dbReference>
<proteinExistence type="inferred from homology"/>
<keyword evidence="7" id="KW-0449">Lipoprotein</keyword>
<dbReference type="GO" id="GO:0005819">
    <property type="term" value="C:spindle"/>
    <property type="evidence" value="ECO:0007669"/>
    <property type="project" value="UniProtKB-SubCell"/>
</dbReference>
<evidence type="ECO:0000256" key="6">
    <source>
        <dbReference type="ARBA" id="ARBA00023212"/>
    </source>
</evidence>
<keyword evidence="6" id="KW-0206">Cytoskeleton</keyword>
<evidence type="ECO:0000256" key="4">
    <source>
        <dbReference type="ARBA" id="ARBA00022707"/>
    </source>
</evidence>
<evidence type="ECO:0000313" key="11">
    <source>
        <dbReference type="Proteomes" id="UP000694563"/>
    </source>
</evidence>
<feature type="coiled-coil region" evidence="9">
    <location>
        <begin position="201"/>
        <end position="271"/>
    </location>
</feature>
<dbReference type="InterPro" id="IPR051293">
    <property type="entry name" value="MTUS1/CCDC69"/>
</dbReference>
<dbReference type="Ensembl" id="ENSCUST00005019021.1">
    <property type="protein sequence ID" value="ENSCUSP00005018341.1"/>
    <property type="gene ID" value="ENSCUSG00005011749.1"/>
</dbReference>
<dbReference type="PANTHER" id="PTHR24200">
    <property type="entry name" value="TOUCAN, ISOFORM A"/>
    <property type="match status" value="1"/>
</dbReference>
<dbReference type="GO" id="GO:0005634">
    <property type="term" value="C:nucleus"/>
    <property type="evidence" value="ECO:0007669"/>
    <property type="project" value="TreeGrafter"/>
</dbReference>
<comment type="subcellular location">
    <subcellularLocation>
        <location evidence="1">Cytoplasm</location>
        <location evidence="1">Cytoskeleton</location>
        <location evidence="1">Spindle</location>
    </subcellularLocation>
    <subcellularLocation>
        <location evidence="2">Midbody</location>
    </subcellularLocation>
</comment>
<evidence type="ECO:0000256" key="5">
    <source>
        <dbReference type="ARBA" id="ARBA00023054"/>
    </source>
</evidence>
<accession>A0A8C3Y5A2</accession>
<evidence type="ECO:0000256" key="2">
    <source>
        <dbReference type="ARBA" id="ARBA00004214"/>
    </source>
</evidence>
<keyword evidence="5 9" id="KW-0175">Coiled coil</keyword>
<keyword evidence="3" id="KW-0963">Cytoplasm</keyword>
<dbReference type="AlphaFoldDB" id="A0A8C3Y5A2"/>
<keyword evidence="4" id="KW-0519">Myristate</keyword>
<reference evidence="10" key="2">
    <citation type="submission" date="2025-08" db="UniProtKB">
        <authorList>
            <consortium name="Ensembl"/>
        </authorList>
    </citation>
    <scope>IDENTIFICATION</scope>
</reference>
<evidence type="ECO:0000313" key="10">
    <source>
        <dbReference type="Ensembl" id="ENSCUSP00005018341.1"/>
    </source>
</evidence>
<evidence type="ECO:0000256" key="7">
    <source>
        <dbReference type="ARBA" id="ARBA00023288"/>
    </source>
</evidence>
<sequence length="293" mass="32720">MVKLCIPYTGISHPTASQVEKGKVLELKEQLDALRREHTETLQGACQGSRAPCSSPPLAPLLPVSLWLPVGSWGCCSLLSSAVGLRWGLLPQCPHPGGTQLMFPTELQGAHEQEKLLLTESHHRSEAALQEKIQALNSQLKSFQDRMKRVEESLLRTDYKKHIQEHGSPSPFWEQELESLHFVIEMKNEHIHGLDKKLLHLETVEERNLLLEEKVKTLQQENEDLGVAGAQPVPSARRQLSEELQAARGALEKEAQLLDQARREKEELLYRVLNAGDGTPFPMAAGEVPLIAT</sequence>
<keyword evidence="11" id="KW-1185">Reference proteome</keyword>
<comment type="similarity">
    <text evidence="8">Belongs to the CCDC69 family.</text>
</comment>
<dbReference type="GO" id="GO:0005737">
    <property type="term" value="C:cytoplasm"/>
    <property type="evidence" value="ECO:0007669"/>
    <property type="project" value="TreeGrafter"/>
</dbReference>
<organism evidence="10 11">
    <name type="scientific">Catharus ustulatus</name>
    <name type="common">Russet-backed thrush</name>
    <name type="synonym">Hylocichla ustulatus</name>
    <dbReference type="NCBI Taxonomy" id="91951"/>
    <lineage>
        <taxon>Eukaryota</taxon>
        <taxon>Metazoa</taxon>
        <taxon>Chordata</taxon>
        <taxon>Craniata</taxon>
        <taxon>Vertebrata</taxon>
        <taxon>Euteleostomi</taxon>
        <taxon>Archelosauria</taxon>
        <taxon>Archosauria</taxon>
        <taxon>Dinosauria</taxon>
        <taxon>Saurischia</taxon>
        <taxon>Theropoda</taxon>
        <taxon>Coelurosauria</taxon>
        <taxon>Aves</taxon>
        <taxon>Neognathae</taxon>
        <taxon>Neoaves</taxon>
        <taxon>Telluraves</taxon>
        <taxon>Australaves</taxon>
        <taxon>Passeriformes</taxon>
        <taxon>Turdidae</taxon>
        <taxon>Catharus</taxon>
    </lineage>
</organism>
<name>A0A8C3Y5A2_CATUS</name>
<evidence type="ECO:0000256" key="8">
    <source>
        <dbReference type="ARBA" id="ARBA00038407"/>
    </source>
</evidence>
<dbReference type="Proteomes" id="UP000694563">
    <property type="component" value="Chromosome 15"/>
</dbReference>
<feature type="coiled-coil region" evidence="9">
    <location>
        <begin position="126"/>
        <end position="153"/>
    </location>
</feature>
<protein>
    <submittedName>
        <fullName evidence="10">Coiled-coil domain containing 69</fullName>
    </submittedName>
</protein>